<reference evidence="3" key="3">
    <citation type="submission" date="2011-05" db="EMBL/GenBank/DDBJ databases">
        <title>Complete sequence of Methylomonas methanica MC09.</title>
        <authorList>
            <consortium name="US DOE Joint Genome Institute"/>
            <person name="Lucas S."/>
            <person name="Han J."/>
            <person name="Lapidus A."/>
            <person name="Cheng J.-F."/>
            <person name="Goodwin L."/>
            <person name="Pitluck S."/>
            <person name="Peters L."/>
            <person name="Mikhailova N."/>
            <person name="Teshima H."/>
            <person name="Han C."/>
            <person name="Tapia R."/>
            <person name="Land M."/>
            <person name="Hauser L."/>
            <person name="Kyrpides N."/>
            <person name="Ivanova N."/>
            <person name="Pagani I."/>
            <person name="Stein L."/>
            <person name="Woyke T."/>
        </authorList>
    </citation>
    <scope>NUCLEOTIDE SEQUENCE [LARGE SCALE GENOMIC DNA]</scope>
    <source>
        <strain evidence="3">MC09</strain>
    </source>
</reference>
<dbReference type="HOGENOM" id="CLU_128080_1_0_6"/>
<dbReference type="STRING" id="857087.Metme_1758"/>
<protein>
    <submittedName>
        <fullName evidence="2">PilT protein domain protein</fullName>
    </submittedName>
</protein>
<evidence type="ECO:0000313" key="2">
    <source>
        <dbReference type="EMBL" id="AEG00176.1"/>
    </source>
</evidence>
<dbReference type="Gene3D" id="3.40.50.1010">
    <property type="entry name" value="5'-nuclease"/>
    <property type="match status" value="1"/>
</dbReference>
<accession>G0A2J6</accession>
<dbReference type="SUPFAM" id="SSF88723">
    <property type="entry name" value="PIN domain-like"/>
    <property type="match status" value="1"/>
</dbReference>
<dbReference type="InterPro" id="IPR002716">
    <property type="entry name" value="PIN_dom"/>
</dbReference>
<reference key="2">
    <citation type="submission" date="2011-05" db="EMBL/GenBank/DDBJ databases">
        <title>Complete genome sequence of the aerobic marine methanotroph Methylomonas methanica MC09.</title>
        <authorList>
            <person name="Boden R."/>
            <person name="Cunliffe M."/>
            <person name="Scanlan J."/>
            <person name="Moussard H."/>
            <person name="Kits K.D."/>
            <person name="Klotz M."/>
            <person name="Jetten M."/>
            <person name="Vuilleumier S."/>
            <person name="Han J."/>
            <person name="Peters L."/>
            <person name="Mikhailova N."/>
            <person name="Teshima H."/>
            <person name="Tapia R."/>
            <person name="Kyrpides N."/>
            <person name="Ivanova N."/>
            <person name="Pagani I."/>
            <person name="Cheng J.-F."/>
            <person name="Goodwin L."/>
            <person name="Han C."/>
            <person name="Hauser L."/>
            <person name="Land M."/>
            <person name="Lapidus A."/>
            <person name="Lucas S."/>
            <person name="Pitluck S."/>
            <person name="Woyke T."/>
            <person name="Stein L.Y."/>
            <person name="Murrell C."/>
        </authorList>
    </citation>
    <scope>NUCLEOTIDE SEQUENCE</scope>
    <source>
        <strain>MC09</strain>
    </source>
</reference>
<evidence type="ECO:0000313" key="3">
    <source>
        <dbReference type="Proteomes" id="UP000008888"/>
    </source>
</evidence>
<sequence length="137" mass="15049">MKTAKPFFDTNVLLYLLSADHRKADRAEILLSAGGTISVQVLNEFASVASRKLRMPYPEIRETLQIVKAVCATQALSLETHEQGLVVAERYGFSLYDSMIISAALLAGSKVLFSEDMQHGQEIEGGLTIINPFSETD</sequence>
<evidence type="ECO:0000259" key="1">
    <source>
        <dbReference type="Pfam" id="PF01850"/>
    </source>
</evidence>
<name>G0A2J6_METMM</name>
<dbReference type="RefSeq" id="WP_013818429.1">
    <property type="nucleotide sequence ID" value="NC_015572.1"/>
</dbReference>
<keyword evidence="3" id="KW-1185">Reference proteome</keyword>
<dbReference type="Proteomes" id="UP000008888">
    <property type="component" value="Chromosome"/>
</dbReference>
<reference evidence="2 3" key="1">
    <citation type="journal article" date="2011" name="J. Bacteriol.">
        <title>Complete Genome Sequence of the Aerobic Marine Methanotroph Methylomonas methanica MC09.</title>
        <authorList>
            <person name="Boden R."/>
            <person name="Cunliffe M."/>
            <person name="Scanlan J."/>
            <person name="Moussard H."/>
            <person name="Kits K.D."/>
            <person name="Klotz M.G."/>
            <person name="Jetten M.S."/>
            <person name="Vuilleumier S."/>
            <person name="Han J."/>
            <person name="Peters L."/>
            <person name="Mikhailova N."/>
            <person name="Teshima H."/>
            <person name="Tapia R."/>
            <person name="Kyrpides N."/>
            <person name="Ivanova N."/>
            <person name="Pagani I."/>
            <person name="Cheng J.F."/>
            <person name="Goodwin L."/>
            <person name="Han C."/>
            <person name="Hauser L."/>
            <person name="Land M.L."/>
            <person name="Lapidus A."/>
            <person name="Lucas S."/>
            <person name="Pitluck S."/>
            <person name="Woyke T."/>
            <person name="Stein L."/>
            <person name="Murrell J.C."/>
        </authorList>
    </citation>
    <scope>NUCLEOTIDE SEQUENCE [LARGE SCALE GENOMIC DNA]</scope>
    <source>
        <strain evidence="2 3">MC09</strain>
    </source>
</reference>
<dbReference type="KEGG" id="mmt:Metme_1758"/>
<dbReference type="CDD" id="cd18692">
    <property type="entry name" value="PIN_VapC-like"/>
    <property type="match status" value="1"/>
</dbReference>
<dbReference type="InterPro" id="IPR029060">
    <property type="entry name" value="PIN-like_dom_sf"/>
</dbReference>
<dbReference type="Pfam" id="PF01850">
    <property type="entry name" value="PIN"/>
    <property type="match status" value="1"/>
</dbReference>
<proteinExistence type="predicted"/>
<dbReference type="AlphaFoldDB" id="G0A2J6"/>
<organism evidence="2 3">
    <name type="scientific">Methylomonas methanica (strain DSM 25384 / MC09)</name>
    <dbReference type="NCBI Taxonomy" id="857087"/>
    <lineage>
        <taxon>Bacteria</taxon>
        <taxon>Pseudomonadati</taxon>
        <taxon>Pseudomonadota</taxon>
        <taxon>Gammaproteobacteria</taxon>
        <taxon>Methylococcales</taxon>
        <taxon>Methylococcaceae</taxon>
        <taxon>Methylomonas</taxon>
    </lineage>
</organism>
<gene>
    <name evidence="2" type="ordered locus">Metme_1758</name>
</gene>
<dbReference type="EMBL" id="CP002738">
    <property type="protein sequence ID" value="AEG00176.1"/>
    <property type="molecule type" value="Genomic_DNA"/>
</dbReference>
<dbReference type="eggNOG" id="COG5573">
    <property type="taxonomic scope" value="Bacteria"/>
</dbReference>
<feature type="domain" description="PIN" evidence="1">
    <location>
        <begin position="7"/>
        <end position="116"/>
    </location>
</feature>
<dbReference type="OrthoDB" id="9792015at2"/>